<dbReference type="PRINTS" id="PR00411">
    <property type="entry name" value="PNDRDTASEI"/>
</dbReference>
<keyword evidence="7" id="KW-0503">Monooxygenase</keyword>
<dbReference type="EMBL" id="FVZE01000001">
    <property type="protein sequence ID" value="SLJ86467.1"/>
    <property type="molecule type" value="Genomic_DNA"/>
</dbReference>
<keyword evidence="3" id="KW-0285">Flavoprotein</keyword>
<evidence type="ECO:0000256" key="1">
    <source>
        <dbReference type="ARBA" id="ARBA00001974"/>
    </source>
</evidence>
<evidence type="ECO:0000256" key="5">
    <source>
        <dbReference type="ARBA" id="ARBA00022857"/>
    </source>
</evidence>
<dbReference type="SUPFAM" id="SSF51905">
    <property type="entry name" value="FAD/NAD(P)-binding domain"/>
    <property type="match status" value="1"/>
</dbReference>
<gene>
    <name evidence="8" type="ORF">SAMN06295987_101257</name>
</gene>
<reference evidence="9" key="1">
    <citation type="submission" date="2017-02" db="EMBL/GenBank/DDBJ databases">
        <authorList>
            <person name="Varghese N."/>
            <person name="Submissions S."/>
        </authorList>
    </citation>
    <scope>NUCLEOTIDE SEQUENCE [LARGE SCALE GENOMIC DNA]</scope>
    <source>
        <strain evidence="9">SM117</strain>
    </source>
</reference>
<dbReference type="Proteomes" id="UP000190989">
    <property type="component" value="Unassembled WGS sequence"/>
</dbReference>
<dbReference type="FunFam" id="3.50.50.60:FF:000228">
    <property type="entry name" value="FAD-containing monooxygenase EthA"/>
    <property type="match status" value="1"/>
</dbReference>
<dbReference type="PANTHER" id="PTHR43872">
    <property type="entry name" value="MONOOXYGENASE, PUTATIVE (AFU_ORTHOLOGUE AFUA_8G02570)-RELATED"/>
    <property type="match status" value="1"/>
</dbReference>
<evidence type="ECO:0000256" key="3">
    <source>
        <dbReference type="ARBA" id="ARBA00022630"/>
    </source>
</evidence>
<dbReference type="Gene3D" id="3.50.50.60">
    <property type="entry name" value="FAD/NAD(P)-binding domain"/>
    <property type="match status" value="1"/>
</dbReference>
<dbReference type="AlphaFoldDB" id="A0A1U6GSH0"/>
<protein>
    <submittedName>
        <fullName evidence="8">Predicted flavoprotein CzcO associated with the cation diffusion facilitator CzcD</fullName>
    </submittedName>
</protein>
<keyword evidence="6" id="KW-0560">Oxidoreductase</keyword>
<keyword evidence="9" id="KW-1185">Reference proteome</keyword>
<keyword evidence="5" id="KW-0521">NADP</keyword>
<dbReference type="PANTHER" id="PTHR43872:SF1">
    <property type="entry name" value="MONOOXYGENASE, PUTATIVE (AFU_ORTHOLOGUE AFUA_8G02570)-RELATED"/>
    <property type="match status" value="1"/>
</dbReference>
<evidence type="ECO:0000313" key="9">
    <source>
        <dbReference type="Proteomes" id="UP000190989"/>
    </source>
</evidence>
<dbReference type="InterPro" id="IPR036188">
    <property type="entry name" value="FAD/NAD-bd_sf"/>
</dbReference>
<sequence length="490" mass="54845">MSIDSAPLDILIVGAGISGIGMAAHLQRNLPGKRMAILDRRENLGGTWDLFRYPGVRSDSDMYTLGFAFAPWSGERSVARGEEILSYLGQVAARYDLDRHMHFSHEVTHADWDSSQSFWRVTAKTAKGSAEFLTRFLFLGSGYYDYDVPHDPQIAGLNDFAGPVLHPQFWPQDFDPAGRRIAVIGSGATAVTLVPALADAGARVTMVQRTPSWFLAQPARDLFATSAAKVLPRRWAYSLTRLRNNALQYWFFNKSRREPEQMGAWLKQRIRDQLGEHYDEKAFTPPYGPWVQRMCFVPDGDFFKAIREGRAALATGAIGRVTADAIELESGERVDADAIVTATGLRLATLGKIAISLDGSPVNFGEHWYYRNCMFSNVPNLAAVFGYLNAAWTGRVDMVSEWLCRLLGQMDAWGADTAVPFLPPDHDLEADDPLAGYSSGYLQRGRHLIPKSASRSPWRLSHDLMRDRREFRELPIDDGHLRFSRGGRQL</sequence>
<proteinExistence type="inferred from homology"/>
<keyword evidence="4" id="KW-0274">FAD</keyword>
<comment type="cofactor">
    <cofactor evidence="1">
        <name>FAD</name>
        <dbReference type="ChEBI" id="CHEBI:57692"/>
    </cofactor>
</comment>
<evidence type="ECO:0000256" key="4">
    <source>
        <dbReference type="ARBA" id="ARBA00022827"/>
    </source>
</evidence>
<dbReference type="Pfam" id="PF13738">
    <property type="entry name" value="Pyr_redox_3"/>
    <property type="match status" value="1"/>
</dbReference>
<name>A0A1U6GSH0_9SPHN</name>
<organism evidence="8 9">
    <name type="scientific">Novosphingobium mathurense</name>
    <dbReference type="NCBI Taxonomy" id="428990"/>
    <lineage>
        <taxon>Bacteria</taxon>
        <taxon>Pseudomonadati</taxon>
        <taxon>Pseudomonadota</taxon>
        <taxon>Alphaproteobacteria</taxon>
        <taxon>Sphingomonadales</taxon>
        <taxon>Sphingomonadaceae</taxon>
        <taxon>Novosphingobium</taxon>
    </lineage>
</organism>
<accession>A0A1U6GSH0</accession>
<dbReference type="InterPro" id="IPR051820">
    <property type="entry name" value="FAD-binding_MO"/>
</dbReference>
<evidence type="ECO:0000256" key="2">
    <source>
        <dbReference type="ARBA" id="ARBA00010139"/>
    </source>
</evidence>
<evidence type="ECO:0000256" key="6">
    <source>
        <dbReference type="ARBA" id="ARBA00023002"/>
    </source>
</evidence>
<comment type="similarity">
    <text evidence="2">Belongs to the FAD-binding monooxygenase family.</text>
</comment>
<evidence type="ECO:0000256" key="7">
    <source>
        <dbReference type="ARBA" id="ARBA00023033"/>
    </source>
</evidence>
<evidence type="ECO:0000313" key="8">
    <source>
        <dbReference type="EMBL" id="SLJ86467.1"/>
    </source>
</evidence>
<dbReference type="STRING" id="428990.SAMN06295987_101257"/>
<dbReference type="GO" id="GO:0004497">
    <property type="term" value="F:monooxygenase activity"/>
    <property type="evidence" value="ECO:0007669"/>
    <property type="project" value="UniProtKB-KW"/>
</dbReference>